<protein>
    <submittedName>
        <fullName evidence="1">Nucleic acid/nucleotide deaminase domain-containing protein</fullName>
    </submittedName>
</protein>
<dbReference type="EMBL" id="CP163441">
    <property type="protein sequence ID" value="XDQ49751.1"/>
    <property type="molecule type" value="Genomic_DNA"/>
</dbReference>
<proteinExistence type="predicted"/>
<dbReference type="AlphaFoldDB" id="A0AB39R5B1"/>
<dbReference type="RefSeq" id="WP_369228302.1">
    <property type="nucleotide sequence ID" value="NZ_CP163441.1"/>
</dbReference>
<gene>
    <name evidence="1" type="ORF">AB5J52_38335</name>
</gene>
<reference evidence="1" key="1">
    <citation type="submission" date="2024-07" db="EMBL/GenBank/DDBJ databases">
        <authorList>
            <person name="Yu S.T."/>
        </authorList>
    </citation>
    <scope>NUCLEOTIDE SEQUENCE</scope>
    <source>
        <strain evidence="1">R39</strain>
    </source>
</reference>
<dbReference type="InterPro" id="IPR032722">
    <property type="entry name" value="Deaminase_XOO_2897"/>
</dbReference>
<name>A0AB39R5B1_9ACTN</name>
<evidence type="ECO:0000313" key="1">
    <source>
        <dbReference type="EMBL" id="XDQ49751.1"/>
    </source>
</evidence>
<organism evidence="1">
    <name type="scientific">Streptomyces sp. R39</name>
    <dbReference type="NCBI Taxonomy" id="3238631"/>
    <lineage>
        <taxon>Bacteria</taxon>
        <taxon>Bacillati</taxon>
        <taxon>Actinomycetota</taxon>
        <taxon>Actinomycetes</taxon>
        <taxon>Kitasatosporales</taxon>
        <taxon>Streptomycetaceae</taxon>
        <taxon>Streptomyces</taxon>
    </lineage>
</organism>
<accession>A0AB39R5B1</accession>
<dbReference type="Pfam" id="PF14440">
    <property type="entry name" value="XOO_2897-deam"/>
    <property type="match status" value="1"/>
</dbReference>
<sequence length="123" mass="13124">MVNRVKPGRNVAVYRIGSGEDSRFLVAANDPGGLHSKEILDNYLDASGISPDDVTEIYSERVPCSTDPHNCSARMGRYGNADVSWTLNPDGINNGAKNAGAIARGMGSYRGAPPGLPEFEWIG</sequence>